<dbReference type="Pfam" id="PF06827">
    <property type="entry name" value="zf-FPG_IleRS"/>
    <property type="match status" value="1"/>
</dbReference>
<comment type="function">
    <text evidence="12 14">Catalyzes the attachment of isoleucine to tRNA(Ile). As IleRS can inadvertently accommodate and process structurally similar amino acids such as valine, to avoid such errors it has two additional distinct tRNA(Ile)-dependent editing activities. One activity is designated as 'pretransfer' editing and involves the hydrolysis of activated Val-AMP. The other activity is designated 'posttransfer' editing and involves deacylation of mischarged Val-tRNA(Ile).</text>
</comment>
<comment type="domain">
    <text evidence="14">IleRS has two distinct active sites: one for aminoacylation and one for editing. The misactivated valine is translocated from the active site to the editing site, which sterically excludes the correctly activated isoleucine. The single editing site contains two valyl binding pockets, one specific for each substrate (Val-AMP or Val-tRNA(Ile)).</text>
</comment>
<organism evidence="18 19">
    <name type="scientific">Marinihelvus fidelis</name>
    <dbReference type="NCBI Taxonomy" id="2613842"/>
    <lineage>
        <taxon>Bacteria</taxon>
        <taxon>Pseudomonadati</taxon>
        <taxon>Pseudomonadota</taxon>
        <taxon>Gammaproteobacteria</taxon>
        <taxon>Chromatiales</taxon>
        <taxon>Wenzhouxiangellaceae</taxon>
        <taxon>Marinihelvus</taxon>
    </lineage>
</organism>
<keyword evidence="6 14" id="KW-0479">Metal-binding</keyword>
<evidence type="ECO:0000256" key="8">
    <source>
        <dbReference type="ARBA" id="ARBA00022833"/>
    </source>
</evidence>
<dbReference type="Gene3D" id="3.40.50.620">
    <property type="entry name" value="HUPs"/>
    <property type="match status" value="2"/>
</dbReference>
<dbReference type="Proteomes" id="UP000325372">
    <property type="component" value="Unassembled WGS sequence"/>
</dbReference>
<dbReference type="FunFam" id="1.10.730.20:FF:000001">
    <property type="entry name" value="Isoleucine--tRNA ligase"/>
    <property type="match status" value="1"/>
</dbReference>
<keyword evidence="10 14" id="KW-0648">Protein biosynthesis</keyword>
<dbReference type="GO" id="GO:0008270">
    <property type="term" value="F:zinc ion binding"/>
    <property type="evidence" value="ECO:0007669"/>
    <property type="project" value="UniProtKB-UniRule"/>
</dbReference>
<dbReference type="EC" id="6.1.1.5" evidence="14"/>
<dbReference type="RefSeq" id="WP_150863253.1">
    <property type="nucleotide sequence ID" value="NZ_VYXP01000003.1"/>
</dbReference>
<dbReference type="InterPro" id="IPR050081">
    <property type="entry name" value="Ile-tRNA_ligase"/>
</dbReference>
<dbReference type="Gene3D" id="1.10.730.20">
    <property type="match status" value="1"/>
</dbReference>
<comment type="subcellular location">
    <subcellularLocation>
        <location evidence="1 14">Cytoplasm</location>
    </subcellularLocation>
</comment>
<dbReference type="SUPFAM" id="SSF50677">
    <property type="entry name" value="ValRS/IleRS/LeuRS editing domain"/>
    <property type="match status" value="1"/>
</dbReference>
<feature type="short sequence motif" description="'KMSKS' region" evidence="14">
    <location>
        <begin position="601"/>
        <end position="605"/>
    </location>
</feature>
<keyword evidence="7 14" id="KW-0547">Nucleotide-binding</keyword>
<evidence type="ECO:0000256" key="1">
    <source>
        <dbReference type="ARBA" id="ARBA00004496"/>
    </source>
</evidence>
<dbReference type="InterPro" id="IPR002301">
    <property type="entry name" value="Ile-tRNA-ligase"/>
</dbReference>
<proteinExistence type="inferred from homology"/>
<feature type="domain" description="Zinc finger FPG/IleRS-type" evidence="16">
    <location>
        <begin position="897"/>
        <end position="923"/>
    </location>
</feature>
<dbReference type="InterPro" id="IPR009080">
    <property type="entry name" value="tRNAsynth_Ia_anticodon-bd"/>
</dbReference>
<dbReference type="Gene3D" id="3.90.740.10">
    <property type="entry name" value="Valyl/Leucyl/Isoleucyl-tRNA synthetase, editing domain"/>
    <property type="match status" value="1"/>
</dbReference>
<dbReference type="InterPro" id="IPR023585">
    <property type="entry name" value="Ile-tRNA-ligase_type1"/>
</dbReference>
<feature type="domain" description="Aminoacyl-tRNA synthetase class Ia" evidence="15">
    <location>
        <begin position="31"/>
        <end position="639"/>
    </location>
</feature>
<keyword evidence="4 14" id="KW-0963">Cytoplasm</keyword>
<dbReference type="InterPro" id="IPR014729">
    <property type="entry name" value="Rossmann-like_a/b/a_fold"/>
</dbReference>
<dbReference type="SUPFAM" id="SSF47323">
    <property type="entry name" value="Anticodon-binding domain of a subclass of class I aminoacyl-tRNA synthetases"/>
    <property type="match status" value="1"/>
</dbReference>
<dbReference type="PANTHER" id="PTHR42765">
    <property type="entry name" value="SOLEUCYL-TRNA SYNTHETASE"/>
    <property type="match status" value="1"/>
</dbReference>
<evidence type="ECO:0000256" key="7">
    <source>
        <dbReference type="ARBA" id="ARBA00022741"/>
    </source>
</evidence>
<dbReference type="NCBIfam" id="TIGR00392">
    <property type="entry name" value="ileS"/>
    <property type="match status" value="1"/>
</dbReference>
<feature type="short sequence motif" description="'HIGH' region" evidence="14">
    <location>
        <begin position="55"/>
        <end position="65"/>
    </location>
</feature>
<evidence type="ECO:0000256" key="5">
    <source>
        <dbReference type="ARBA" id="ARBA00022598"/>
    </source>
</evidence>
<keyword evidence="8 14" id="KW-0862">Zinc</keyword>
<feature type="binding site" evidence="14">
    <location>
        <position position="604"/>
    </location>
    <ligand>
        <name>ATP</name>
        <dbReference type="ChEBI" id="CHEBI:30616"/>
    </ligand>
</feature>
<keyword evidence="19" id="KW-1185">Reference proteome</keyword>
<evidence type="ECO:0000256" key="3">
    <source>
        <dbReference type="ARBA" id="ARBA00011245"/>
    </source>
</evidence>
<feature type="binding site" evidence="14">
    <location>
        <position position="560"/>
    </location>
    <ligand>
        <name>L-isoleucyl-5'-AMP</name>
        <dbReference type="ChEBI" id="CHEBI:178002"/>
    </ligand>
</feature>
<dbReference type="GO" id="GO:0002161">
    <property type="term" value="F:aminoacyl-tRNA deacylase activity"/>
    <property type="evidence" value="ECO:0007669"/>
    <property type="project" value="InterPro"/>
</dbReference>
<evidence type="ECO:0000256" key="4">
    <source>
        <dbReference type="ARBA" id="ARBA00022490"/>
    </source>
</evidence>
<dbReference type="GO" id="GO:0005524">
    <property type="term" value="F:ATP binding"/>
    <property type="evidence" value="ECO:0007669"/>
    <property type="project" value="UniProtKB-UniRule"/>
</dbReference>
<dbReference type="InterPro" id="IPR033708">
    <property type="entry name" value="Anticodon_Ile_BEm"/>
</dbReference>
<dbReference type="InterPro" id="IPR013155">
    <property type="entry name" value="M/V/L/I-tRNA-synth_anticd-bd"/>
</dbReference>
<evidence type="ECO:0000256" key="6">
    <source>
        <dbReference type="ARBA" id="ARBA00022723"/>
    </source>
</evidence>
<dbReference type="PANTHER" id="PTHR42765:SF1">
    <property type="entry name" value="ISOLEUCINE--TRNA LIGASE, MITOCHONDRIAL"/>
    <property type="match status" value="1"/>
</dbReference>
<dbReference type="EMBL" id="VYXP01000003">
    <property type="protein sequence ID" value="KAA9132543.1"/>
    <property type="molecule type" value="Genomic_DNA"/>
</dbReference>
<evidence type="ECO:0000256" key="10">
    <source>
        <dbReference type="ARBA" id="ARBA00022917"/>
    </source>
</evidence>
<evidence type="ECO:0000256" key="12">
    <source>
        <dbReference type="ARBA" id="ARBA00025217"/>
    </source>
</evidence>
<dbReference type="GO" id="GO:0000049">
    <property type="term" value="F:tRNA binding"/>
    <property type="evidence" value="ECO:0007669"/>
    <property type="project" value="InterPro"/>
</dbReference>
<reference evidence="18 19" key="1">
    <citation type="submission" date="2019-09" db="EMBL/GenBank/DDBJ databases">
        <title>Wenzhouxiangella sp. Genome sequencing and assembly.</title>
        <authorList>
            <person name="Zhang R."/>
        </authorList>
    </citation>
    <scope>NUCLEOTIDE SEQUENCE [LARGE SCALE GENOMIC DNA]</scope>
    <source>
        <strain evidence="18 19">W260</strain>
    </source>
</reference>
<keyword evidence="9 14" id="KW-0067">ATP-binding</keyword>
<evidence type="ECO:0000259" key="16">
    <source>
        <dbReference type="Pfam" id="PF06827"/>
    </source>
</evidence>
<comment type="cofactor">
    <cofactor evidence="14">
        <name>Zn(2+)</name>
        <dbReference type="ChEBI" id="CHEBI:29105"/>
    </cofactor>
    <text evidence="14">Binds 1 zinc ion per subunit.</text>
</comment>
<dbReference type="GO" id="GO:0006428">
    <property type="term" value="P:isoleucyl-tRNA aminoacylation"/>
    <property type="evidence" value="ECO:0007669"/>
    <property type="project" value="UniProtKB-UniRule"/>
</dbReference>
<feature type="binding site" evidence="14">
    <location>
        <position position="921"/>
    </location>
    <ligand>
        <name>Zn(2+)</name>
        <dbReference type="ChEBI" id="CHEBI:29105"/>
    </ligand>
</feature>
<name>A0A5N0TBT7_9GAMM</name>
<dbReference type="InterPro" id="IPR002300">
    <property type="entry name" value="aa-tRNA-synth_Ia"/>
</dbReference>
<dbReference type="FunFam" id="3.40.50.620:FF:000048">
    <property type="entry name" value="Isoleucine--tRNA ligase"/>
    <property type="match status" value="1"/>
</dbReference>
<comment type="similarity">
    <text evidence="2 14">Belongs to the class-I aminoacyl-tRNA synthetase family. IleS type 1 subfamily.</text>
</comment>
<dbReference type="SUPFAM" id="SSF52374">
    <property type="entry name" value="Nucleotidylyl transferase"/>
    <property type="match status" value="1"/>
</dbReference>
<evidence type="ECO:0000256" key="9">
    <source>
        <dbReference type="ARBA" id="ARBA00022840"/>
    </source>
</evidence>
<dbReference type="InterPro" id="IPR010663">
    <property type="entry name" value="Znf_FPG/IleRS"/>
</dbReference>
<evidence type="ECO:0000259" key="17">
    <source>
        <dbReference type="Pfam" id="PF08264"/>
    </source>
</evidence>
<comment type="catalytic activity">
    <reaction evidence="13 14">
        <text>tRNA(Ile) + L-isoleucine + ATP = L-isoleucyl-tRNA(Ile) + AMP + diphosphate</text>
        <dbReference type="Rhea" id="RHEA:11060"/>
        <dbReference type="Rhea" id="RHEA-COMP:9666"/>
        <dbReference type="Rhea" id="RHEA-COMP:9695"/>
        <dbReference type="ChEBI" id="CHEBI:30616"/>
        <dbReference type="ChEBI" id="CHEBI:33019"/>
        <dbReference type="ChEBI" id="CHEBI:58045"/>
        <dbReference type="ChEBI" id="CHEBI:78442"/>
        <dbReference type="ChEBI" id="CHEBI:78528"/>
        <dbReference type="ChEBI" id="CHEBI:456215"/>
        <dbReference type="EC" id="6.1.1.5"/>
    </reaction>
</comment>
<feature type="domain" description="Methionyl/Valyl/Leucyl/Isoleucyl-tRNA synthetase anticodon-binding" evidence="17">
    <location>
        <begin position="683"/>
        <end position="836"/>
    </location>
</feature>
<comment type="caution">
    <text evidence="18">The sequence shown here is derived from an EMBL/GenBank/DDBJ whole genome shotgun (WGS) entry which is preliminary data.</text>
</comment>
<feature type="binding site" evidence="14">
    <location>
        <position position="918"/>
    </location>
    <ligand>
        <name>Zn(2+)</name>
        <dbReference type="ChEBI" id="CHEBI:29105"/>
    </ligand>
</feature>
<dbReference type="CDD" id="cd07960">
    <property type="entry name" value="Anticodon_Ia_Ile_BEm"/>
    <property type="match status" value="1"/>
</dbReference>
<evidence type="ECO:0000256" key="11">
    <source>
        <dbReference type="ARBA" id="ARBA00023146"/>
    </source>
</evidence>
<sequence length="935" mass="103520">MDYKATINLPRTAFPMKANLAQREPKMLEQQAGLYERIQAATADRPTWILHDGPPYANGDIHIGHAVNKVLKDIVVKSRLLAGFHSPYVPGWDCHGLPIELQVEKKVGKVGQKVDARTFRAECRKYATRQVDRQREGFKRLGVLGDWDNPYLTLDFKFEADMVRALAEIVARGHVTQGAKPVNWCFDCGSALAEAEIEYQDRESPAIDVLFTADDPTAVLGAFGVEAFDGDVGIPIWTTTPWTLPANQAVALNAELAYQLVAGDWRGRRVALVLAADLAATVAERVGLDNMQVLGEAAGAALEHQRLAHPFYDRDVPVVLGEHVTTDAGTGAVHTAPGHGEEDFAVGREYDLPVTNPVGPNGVYGEDTPLVGGQFVWKANAFIIDLLETNGVLLHHEAFHHSYPHCWRHKSPTAFRVTPQWFVSMEKEGLRDDALAAIDTVRWVPGWGRDRIHNMIAGRPDWCISRQRTWGVPITLFVDAKDGALHPDTPALMAAAADMIEAEGVDCWYEDDIFERLGVDPARYQKVTDILDVWFDSGVTHRCVLDENPALSRPADLYLEGSDQHRGWFHSSLLTSVAMHGEAPYRQVLTHGFTVDADGRKMSKSVGNVVAPQDVINTLGADILRLWVAAADYRQEMSVSNEILNRVADAYRRTRNTARFLLGNLDGFEPRLALAPEDMLPLDRWAVDRAARLQAEIEQAYEDYEFLQIYQKVHHFCAVDLGAFYLDIIKDRLYTTGRDSLPRRSAQTAMQHILEALVRWIAPVVSFTASEIWAELPGVREDSVFLATWYDGLFTLDDDDDRERWRHVIAAREVVSRGIEALRKAGDVGSSLASEVTVYAEGDAYDALASLGDELRFVLITSGAELAPLADAPADLERVSLDGGKVAVAVSASGNAKCVRCWHQRADVGSHAEHPELCGRCVENVDGEGEVRRVG</sequence>
<evidence type="ECO:0000256" key="13">
    <source>
        <dbReference type="ARBA" id="ARBA00048359"/>
    </source>
</evidence>
<protein>
    <recommendedName>
        <fullName evidence="14">Isoleucine--tRNA ligase</fullName>
        <ecNumber evidence="14">6.1.1.5</ecNumber>
    </recommendedName>
    <alternativeName>
        <fullName evidence="14">Isoleucyl-tRNA synthetase</fullName>
        <shortName evidence="14">IleRS</shortName>
    </alternativeName>
</protein>
<feature type="binding site" evidence="14">
    <location>
        <position position="898"/>
    </location>
    <ligand>
        <name>Zn(2+)</name>
        <dbReference type="ChEBI" id="CHEBI:29105"/>
    </ligand>
</feature>
<feature type="binding site" evidence="14">
    <location>
        <position position="901"/>
    </location>
    <ligand>
        <name>Zn(2+)</name>
        <dbReference type="ChEBI" id="CHEBI:29105"/>
    </ligand>
</feature>
<dbReference type="AlphaFoldDB" id="A0A5N0TBT7"/>
<dbReference type="GO" id="GO:0004822">
    <property type="term" value="F:isoleucine-tRNA ligase activity"/>
    <property type="evidence" value="ECO:0007669"/>
    <property type="project" value="UniProtKB-UniRule"/>
</dbReference>
<evidence type="ECO:0000259" key="15">
    <source>
        <dbReference type="Pfam" id="PF00133"/>
    </source>
</evidence>
<dbReference type="Pfam" id="PF08264">
    <property type="entry name" value="Anticodon_1"/>
    <property type="match status" value="1"/>
</dbReference>
<evidence type="ECO:0000256" key="14">
    <source>
        <dbReference type="HAMAP-Rule" id="MF_02002"/>
    </source>
</evidence>
<evidence type="ECO:0000313" key="18">
    <source>
        <dbReference type="EMBL" id="KAA9132543.1"/>
    </source>
</evidence>
<dbReference type="GO" id="GO:0005829">
    <property type="term" value="C:cytosol"/>
    <property type="evidence" value="ECO:0007669"/>
    <property type="project" value="TreeGrafter"/>
</dbReference>
<dbReference type="InterPro" id="IPR001412">
    <property type="entry name" value="aa-tRNA-synth_I_CS"/>
</dbReference>
<comment type="subunit">
    <text evidence="3 14">Monomer.</text>
</comment>
<dbReference type="HAMAP" id="MF_02002">
    <property type="entry name" value="Ile_tRNA_synth_type1"/>
    <property type="match status" value="1"/>
</dbReference>
<keyword evidence="11 14" id="KW-0030">Aminoacyl-tRNA synthetase</keyword>
<gene>
    <name evidence="14 18" type="primary">ileS</name>
    <name evidence="18" type="ORF">F3N42_04805</name>
</gene>
<dbReference type="Pfam" id="PF00133">
    <property type="entry name" value="tRNA-synt_1"/>
    <property type="match status" value="1"/>
</dbReference>
<evidence type="ECO:0000256" key="2">
    <source>
        <dbReference type="ARBA" id="ARBA00006887"/>
    </source>
</evidence>
<keyword evidence="5 14" id="KW-0436">Ligase</keyword>
<accession>A0A5N0TBT7</accession>
<dbReference type="PROSITE" id="PS00178">
    <property type="entry name" value="AA_TRNA_LIGASE_I"/>
    <property type="match status" value="1"/>
</dbReference>
<dbReference type="PRINTS" id="PR00984">
    <property type="entry name" value="TRNASYNTHILE"/>
</dbReference>
<dbReference type="InterPro" id="IPR009008">
    <property type="entry name" value="Val/Leu/Ile-tRNA-synth_edit"/>
</dbReference>
<dbReference type="FunFam" id="3.40.50.620:FF:000042">
    <property type="entry name" value="Isoleucine--tRNA ligase"/>
    <property type="match status" value="1"/>
</dbReference>
<evidence type="ECO:0000313" key="19">
    <source>
        <dbReference type="Proteomes" id="UP000325372"/>
    </source>
</evidence>